<feature type="compositionally biased region" description="Polar residues" evidence="1">
    <location>
        <begin position="145"/>
        <end position="158"/>
    </location>
</feature>
<evidence type="ECO:0000259" key="2">
    <source>
        <dbReference type="PROSITE" id="PS50106"/>
    </source>
</evidence>
<proteinExistence type="predicted"/>
<keyword evidence="4" id="KW-1185">Reference proteome</keyword>
<feature type="compositionally biased region" description="Low complexity" evidence="1">
    <location>
        <begin position="55"/>
        <end position="84"/>
    </location>
</feature>
<dbReference type="EMBL" id="KE346363">
    <property type="protein sequence ID" value="KJE91704.1"/>
    <property type="molecule type" value="Genomic_DNA"/>
</dbReference>
<dbReference type="InParanoid" id="A0A0D2X202"/>
<evidence type="ECO:0000313" key="3">
    <source>
        <dbReference type="EMBL" id="KJE91704.1"/>
    </source>
</evidence>
<accession>A0A0D2X202</accession>
<protein>
    <recommendedName>
        <fullName evidence="2">PDZ domain-containing protein</fullName>
    </recommendedName>
</protein>
<feature type="compositionally biased region" description="Low complexity" evidence="1">
    <location>
        <begin position="106"/>
        <end position="118"/>
    </location>
</feature>
<dbReference type="SUPFAM" id="SSF50156">
    <property type="entry name" value="PDZ domain-like"/>
    <property type="match status" value="2"/>
</dbReference>
<gene>
    <name evidence="3" type="ORF">CAOG_002800</name>
</gene>
<dbReference type="Proteomes" id="UP000008743">
    <property type="component" value="Unassembled WGS sequence"/>
</dbReference>
<sequence length="727" mass="77509">MGLSDWLRARGSNDSSAIKQQYYTTIQGETPSPSAERGGESAERGMRGGGRSLNAGGTVARTTAATTAAAAAAAAGSSGAPPRTTTAALETSNASSSPGSRPMAEAATAAATTTTAAALHLRQRSSSFGSHSHSPAPQQPRLPTRTASTPALNSQHGRPSSAPSSQQQHPLPGSAASSSSSSSPLLVQLSHRHRLEDESAYSDVNAPPKRRQRLIFVFKPDHDRVGMHLARLPLHPAGSTGWNPWTRHSVGRKRARAASMGSASSVETGGDNSMPFNQLTPNQAREMAGVVGQARGAAGGLPPTRQPSLRQRAAGFFMRRSSDMRLNSVGQDSENVSPIGMPAVDRSRDGLIDDPPYLPPSPLNTSESTIAWSMRARRHSAPVNDILTAAPNYDTHSMDGEESRQHPSAGMESVFAFLQQQEERQLQQSGEPPIRWFVSCVNRGTPAALAGVRFGDEIISLEGIDAKLFTPETFKSIFVNKVRESRLRGEDSCSVVVETIANSVGRDLFCAHDPVTGYGFYMHNGKVTKVKAGTNAELAGIRKSDHIIAVNGQCVVGLDDVTIHKLITAPTSPSADYLPPYSVKDMHKAATVTGMRTAPGASDAVDQGPMYIDSPRDGSTASPFVPHNDDSPLGMPSGISKPTLCLSVISEPLYKRLTAFVTEAMLRFNMDHLPPVIPQIAERARNLQLPPLITPPSSRSTTRTSVHGSSSSRNIMERCVDYFRARN</sequence>
<feature type="compositionally biased region" description="Basic and acidic residues" evidence="1">
    <location>
        <begin position="37"/>
        <end position="46"/>
    </location>
</feature>
<reference evidence="4" key="1">
    <citation type="submission" date="2011-02" db="EMBL/GenBank/DDBJ databases">
        <title>The Genome Sequence of Capsaspora owczarzaki ATCC 30864.</title>
        <authorList>
            <person name="Russ C."/>
            <person name="Cuomo C."/>
            <person name="Burger G."/>
            <person name="Gray M.W."/>
            <person name="Holland P.W.H."/>
            <person name="King N."/>
            <person name="Lang F.B.F."/>
            <person name="Roger A.J."/>
            <person name="Ruiz-Trillo I."/>
            <person name="Young S.K."/>
            <person name="Zeng Q."/>
            <person name="Gargeya S."/>
            <person name="Alvarado L."/>
            <person name="Berlin A."/>
            <person name="Chapman S.B."/>
            <person name="Chen Z."/>
            <person name="Freedman E."/>
            <person name="Gellesch M."/>
            <person name="Goldberg J."/>
            <person name="Griggs A."/>
            <person name="Gujja S."/>
            <person name="Heilman E."/>
            <person name="Heiman D."/>
            <person name="Howarth C."/>
            <person name="Mehta T."/>
            <person name="Neiman D."/>
            <person name="Pearson M."/>
            <person name="Roberts A."/>
            <person name="Saif S."/>
            <person name="Shea T."/>
            <person name="Shenoy N."/>
            <person name="Sisk P."/>
            <person name="Stolte C."/>
            <person name="Sykes S."/>
            <person name="White J."/>
            <person name="Yandava C."/>
            <person name="Haas B."/>
            <person name="Nusbaum C."/>
            <person name="Birren B."/>
        </authorList>
    </citation>
    <scope>NUCLEOTIDE SEQUENCE</scope>
    <source>
        <strain evidence="4">ATCC 30864</strain>
    </source>
</reference>
<dbReference type="PROSITE" id="PS50106">
    <property type="entry name" value="PDZ"/>
    <property type="match status" value="1"/>
</dbReference>
<dbReference type="Gene3D" id="2.30.42.10">
    <property type="match status" value="1"/>
</dbReference>
<dbReference type="InterPro" id="IPR036034">
    <property type="entry name" value="PDZ_sf"/>
</dbReference>
<dbReference type="SMART" id="SM00228">
    <property type="entry name" value="PDZ"/>
    <property type="match status" value="2"/>
</dbReference>
<feature type="compositionally biased region" description="Low complexity" evidence="1">
    <location>
        <begin position="125"/>
        <end position="134"/>
    </location>
</feature>
<dbReference type="OrthoDB" id="7734647at2759"/>
<feature type="region of interest" description="Disordered" evidence="1">
    <location>
        <begin position="689"/>
        <end position="712"/>
    </location>
</feature>
<organism evidence="3 4">
    <name type="scientific">Capsaspora owczarzaki (strain ATCC 30864)</name>
    <dbReference type="NCBI Taxonomy" id="595528"/>
    <lineage>
        <taxon>Eukaryota</taxon>
        <taxon>Filasterea</taxon>
        <taxon>Capsaspora</taxon>
    </lineage>
</organism>
<feature type="compositionally biased region" description="Low complexity" evidence="1">
    <location>
        <begin position="159"/>
        <end position="183"/>
    </location>
</feature>
<dbReference type="RefSeq" id="XP_004348613.1">
    <property type="nucleotide sequence ID" value="XM_004348563.2"/>
</dbReference>
<feature type="compositionally biased region" description="Low complexity" evidence="1">
    <location>
        <begin position="697"/>
        <end position="712"/>
    </location>
</feature>
<dbReference type="AlphaFoldDB" id="A0A0D2X202"/>
<name>A0A0D2X202_CAPO3</name>
<feature type="compositionally biased region" description="Polar residues" evidence="1">
    <location>
        <begin position="85"/>
        <end position="99"/>
    </location>
</feature>
<feature type="compositionally biased region" description="Polar residues" evidence="1">
    <location>
        <begin position="12"/>
        <end position="33"/>
    </location>
</feature>
<feature type="region of interest" description="Disordered" evidence="1">
    <location>
        <begin position="1"/>
        <end position="187"/>
    </location>
</feature>
<evidence type="ECO:0000313" key="4">
    <source>
        <dbReference type="Proteomes" id="UP000008743"/>
    </source>
</evidence>
<feature type="domain" description="PDZ" evidence="2">
    <location>
        <begin position="496"/>
        <end position="567"/>
    </location>
</feature>
<dbReference type="STRING" id="595528.A0A0D2X202"/>
<dbReference type="InterPro" id="IPR001478">
    <property type="entry name" value="PDZ"/>
</dbReference>
<evidence type="ECO:0000256" key="1">
    <source>
        <dbReference type="SAM" id="MobiDB-lite"/>
    </source>
</evidence>